<dbReference type="InterPro" id="IPR036388">
    <property type="entry name" value="WH-like_DNA-bd_sf"/>
</dbReference>
<gene>
    <name evidence="1" type="ORF">SteCoe_5035</name>
</gene>
<dbReference type="Proteomes" id="UP000187209">
    <property type="component" value="Unassembled WGS sequence"/>
</dbReference>
<sequence length="240" mass="27390">MASQYTSRESEGQPKPQNMIVFIPANFAMINNIATRESSESSRETFCVVCRVEEFNDTAANFELTLKDETGIMKGRIYKSQNRTSVHAMQDYHYKHGEYASIIGHIIKNNNEIALVITRITNVSTYKEIDFHRAQVIWAQLIKNSVLKIPEKPAVKSSSQFNMEVDRSSHSNTEHYDGMNSEQQQIMKVIRDLSKGGSLKYDIIVKHVRLPPKKIKDELENLVNSGNLMTEDDNQSFSVV</sequence>
<dbReference type="Gene3D" id="1.10.10.10">
    <property type="entry name" value="Winged helix-like DNA-binding domain superfamily/Winged helix DNA-binding domain"/>
    <property type="match status" value="1"/>
</dbReference>
<accession>A0A1R2CTC7</accession>
<evidence type="ECO:0008006" key="3">
    <source>
        <dbReference type="Google" id="ProtNLM"/>
    </source>
</evidence>
<dbReference type="AlphaFoldDB" id="A0A1R2CTC7"/>
<protein>
    <recommendedName>
        <fullName evidence="3">Replication protein A C-terminal domain-containing protein</fullName>
    </recommendedName>
</protein>
<evidence type="ECO:0000313" key="2">
    <source>
        <dbReference type="Proteomes" id="UP000187209"/>
    </source>
</evidence>
<name>A0A1R2CTC7_9CILI</name>
<reference evidence="1 2" key="1">
    <citation type="submission" date="2016-11" db="EMBL/GenBank/DDBJ databases">
        <title>The macronuclear genome of Stentor coeruleus: a giant cell with tiny introns.</title>
        <authorList>
            <person name="Slabodnick M."/>
            <person name="Ruby J.G."/>
            <person name="Reiff S.B."/>
            <person name="Swart E.C."/>
            <person name="Gosai S."/>
            <person name="Prabakaran S."/>
            <person name="Witkowska E."/>
            <person name="Larue G.E."/>
            <person name="Fisher S."/>
            <person name="Freeman R.M."/>
            <person name="Gunawardena J."/>
            <person name="Chu W."/>
            <person name="Stover N.A."/>
            <person name="Gregory B.D."/>
            <person name="Nowacki M."/>
            <person name="Derisi J."/>
            <person name="Roy S.W."/>
            <person name="Marshall W.F."/>
            <person name="Sood P."/>
        </authorList>
    </citation>
    <scope>NUCLEOTIDE SEQUENCE [LARGE SCALE GENOMIC DNA]</scope>
    <source>
        <strain evidence="1">WM001</strain>
    </source>
</reference>
<comment type="caution">
    <text evidence="1">The sequence shown here is derived from an EMBL/GenBank/DDBJ whole genome shotgun (WGS) entry which is preliminary data.</text>
</comment>
<evidence type="ECO:0000313" key="1">
    <source>
        <dbReference type="EMBL" id="OMJ92264.1"/>
    </source>
</evidence>
<keyword evidence="2" id="KW-1185">Reference proteome</keyword>
<organism evidence="1 2">
    <name type="scientific">Stentor coeruleus</name>
    <dbReference type="NCBI Taxonomy" id="5963"/>
    <lineage>
        <taxon>Eukaryota</taxon>
        <taxon>Sar</taxon>
        <taxon>Alveolata</taxon>
        <taxon>Ciliophora</taxon>
        <taxon>Postciliodesmatophora</taxon>
        <taxon>Heterotrichea</taxon>
        <taxon>Heterotrichida</taxon>
        <taxon>Stentoridae</taxon>
        <taxon>Stentor</taxon>
    </lineage>
</organism>
<proteinExistence type="predicted"/>
<dbReference type="EMBL" id="MPUH01000065">
    <property type="protein sequence ID" value="OMJ92264.1"/>
    <property type="molecule type" value="Genomic_DNA"/>
</dbReference>
<dbReference type="Gene3D" id="2.40.50.140">
    <property type="entry name" value="Nucleic acid-binding proteins"/>
    <property type="match status" value="1"/>
</dbReference>
<dbReference type="InterPro" id="IPR012340">
    <property type="entry name" value="NA-bd_OB-fold"/>
</dbReference>